<name>A0A4V3BMB7_9RHOO</name>
<dbReference type="InterPro" id="IPR021866">
    <property type="entry name" value="SpoIIAA-like"/>
</dbReference>
<organism evidence="1 2">
    <name type="scientific">Azoarcus indigens</name>
    <dbReference type="NCBI Taxonomy" id="29545"/>
    <lineage>
        <taxon>Bacteria</taxon>
        <taxon>Pseudomonadati</taxon>
        <taxon>Pseudomonadota</taxon>
        <taxon>Betaproteobacteria</taxon>
        <taxon>Rhodocyclales</taxon>
        <taxon>Zoogloeaceae</taxon>
        <taxon>Azoarcus</taxon>
    </lineage>
</organism>
<dbReference type="Proteomes" id="UP000295129">
    <property type="component" value="Unassembled WGS sequence"/>
</dbReference>
<dbReference type="RefSeq" id="WP_133591919.1">
    <property type="nucleotide sequence ID" value="NZ_SNVV01000010.1"/>
</dbReference>
<reference evidence="1 2" key="1">
    <citation type="submission" date="2019-03" db="EMBL/GenBank/DDBJ databases">
        <title>Genomic Encyclopedia of Type Strains, Phase IV (KMG-IV): sequencing the most valuable type-strain genomes for metagenomic binning, comparative biology and taxonomic classification.</title>
        <authorList>
            <person name="Goeker M."/>
        </authorList>
    </citation>
    <scope>NUCLEOTIDE SEQUENCE [LARGE SCALE GENOMIC DNA]</scope>
    <source>
        <strain evidence="1 2">DSM 12121</strain>
    </source>
</reference>
<gene>
    <name evidence="1" type="ORF">C7389_11024</name>
</gene>
<dbReference type="SUPFAM" id="SSF52091">
    <property type="entry name" value="SpoIIaa-like"/>
    <property type="match status" value="1"/>
</dbReference>
<dbReference type="InterPro" id="IPR038396">
    <property type="entry name" value="SpoIIAA-like_sf"/>
</dbReference>
<comment type="caution">
    <text evidence="1">The sequence shown here is derived from an EMBL/GenBank/DDBJ whole genome shotgun (WGS) entry which is preliminary data.</text>
</comment>
<accession>A0A4V3BMB7</accession>
<dbReference type="EMBL" id="SNVV01000010">
    <property type="protein sequence ID" value="TDN49932.1"/>
    <property type="molecule type" value="Genomic_DNA"/>
</dbReference>
<evidence type="ECO:0000313" key="2">
    <source>
        <dbReference type="Proteomes" id="UP000295129"/>
    </source>
</evidence>
<protein>
    <submittedName>
        <fullName evidence="1">SpoIIAA-like protein</fullName>
    </submittedName>
</protein>
<dbReference type="OrthoDB" id="8562463at2"/>
<dbReference type="InterPro" id="IPR036513">
    <property type="entry name" value="STAS_dom_sf"/>
</dbReference>
<proteinExistence type="predicted"/>
<dbReference type="Gene3D" id="3.40.50.10600">
    <property type="entry name" value="SpoIIaa-like domains"/>
    <property type="match status" value="1"/>
</dbReference>
<evidence type="ECO:0000313" key="1">
    <source>
        <dbReference type="EMBL" id="TDN49932.1"/>
    </source>
</evidence>
<sequence>MISTEHSDSLVAVSVFGEFTLADYKEFEELVSYKIRFEGPVDLLFDLREMLGFTLDVAWEEIKFSRAHARDFRRIALLTNDQWITWSAWVSQLFVDADVQVFEDEASARAWLEETAEEAR</sequence>
<dbReference type="AlphaFoldDB" id="A0A4V3BMB7"/>
<dbReference type="Pfam" id="PF11964">
    <property type="entry name" value="SpoIIAA-like"/>
    <property type="match status" value="1"/>
</dbReference>
<keyword evidence="2" id="KW-1185">Reference proteome</keyword>